<accession>A0ABR2KFM8</accession>
<keyword evidence="4" id="KW-1185">Reference proteome</keyword>
<sequence>MRGRVRESEEIRDKNKEELVEKIIKKKDKIRRLKKTNENNEQTINKQKTTIDNQNTTIDNQKATIDDQKATIDNQNATIDNQKKKINDQKKTINDQKEELKRIKNYLLLLKEKAEPSEKFELAQFEIGKTISSGASSIVKRIIRKERKQYAMKEISNERKMREYVAETQILSELRHPCIIRIFDYNNGNETQAPYIIEAFEKMSLDDAIKKKEVSRDEINLISVEIVLGMRFIHKKGFLHRDLKPLNILLSKKKHVRICDFGLSKPDDPDQSISQTSGVGTMHFMAPEIFEGKRSSKETDVYSFGAVLYFIIKGEYLNNWSQAREGNAIDLPETVEWVVDLINKCLSIDSKKRPSFDDIFEIMKSNNFNLFVQKGKKLNSMQKNLKEMIEKRVLKIEAFEYQHEL</sequence>
<evidence type="ECO:0000313" key="3">
    <source>
        <dbReference type="EMBL" id="KAK8889920.1"/>
    </source>
</evidence>
<dbReference type="InterPro" id="IPR011009">
    <property type="entry name" value="Kinase-like_dom_sf"/>
</dbReference>
<feature type="coiled-coil region" evidence="1">
    <location>
        <begin position="16"/>
        <end position="113"/>
    </location>
</feature>
<dbReference type="Gene3D" id="3.30.200.20">
    <property type="entry name" value="Phosphorylase Kinase, domain 1"/>
    <property type="match status" value="1"/>
</dbReference>
<organism evidence="3 4">
    <name type="scientific">Tritrichomonas musculus</name>
    <dbReference type="NCBI Taxonomy" id="1915356"/>
    <lineage>
        <taxon>Eukaryota</taxon>
        <taxon>Metamonada</taxon>
        <taxon>Parabasalia</taxon>
        <taxon>Tritrichomonadida</taxon>
        <taxon>Tritrichomonadidae</taxon>
        <taxon>Tritrichomonas</taxon>
    </lineage>
</organism>
<dbReference type="EMBL" id="JAPFFF010000005">
    <property type="protein sequence ID" value="KAK8889920.1"/>
    <property type="molecule type" value="Genomic_DNA"/>
</dbReference>
<dbReference type="PROSITE" id="PS00108">
    <property type="entry name" value="PROTEIN_KINASE_ST"/>
    <property type="match status" value="1"/>
</dbReference>
<dbReference type="SUPFAM" id="SSF56112">
    <property type="entry name" value="Protein kinase-like (PK-like)"/>
    <property type="match status" value="1"/>
</dbReference>
<dbReference type="InterPro" id="IPR008271">
    <property type="entry name" value="Ser/Thr_kinase_AS"/>
</dbReference>
<comment type="caution">
    <text evidence="3">The sequence shown here is derived from an EMBL/GenBank/DDBJ whole genome shotgun (WGS) entry which is preliminary data.</text>
</comment>
<dbReference type="PANTHER" id="PTHR24348">
    <property type="entry name" value="SERINE/THREONINE-PROTEIN KINASE UNC-51-RELATED"/>
    <property type="match status" value="1"/>
</dbReference>
<dbReference type="Pfam" id="PF00069">
    <property type="entry name" value="Pkinase"/>
    <property type="match status" value="1"/>
</dbReference>
<evidence type="ECO:0000259" key="2">
    <source>
        <dbReference type="PROSITE" id="PS50011"/>
    </source>
</evidence>
<dbReference type="Gene3D" id="1.10.510.10">
    <property type="entry name" value="Transferase(Phosphotransferase) domain 1"/>
    <property type="match status" value="1"/>
</dbReference>
<feature type="domain" description="Protein kinase" evidence="2">
    <location>
        <begin position="125"/>
        <end position="372"/>
    </location>
</feature>
<dbReference type="PROSITE" id="PS50011">
    <property type="entry name" value="PROTEIN_KINASE_DOM"/>
    <property type="match status" value="1"/>
</dbReference>
<name>A0ABR2KFM8_9EUKA</name>
<dbReference type="Proteomes" id="UP001470230">
    <property type="component" value="Unassembled WGS sequence"/>
</dbReference>
<dbReference type="InterPro" id="IPR045269">
    <property type="entry name" value="Atg1-like"/>
</dbReference>
<dbReference type="SMART" id="SM00220">
    <property type="entry name" value="S_TKc"/>
    <property type="match status" value="1"/>
</dbReference>
<gene>
    <name evidence="3" type="ORF">M9Y10_034675</name>
</gene>
<evidence type="ECO:0000256" key="1">
    <source>
        <dbReference type="SAM" id="Coils"/>
    </source>
</evidence>
<protein>
    <recommendedName>
        <fullName evidence="2">Protein kinase domain-containing protein</fullName>
    </recommendedName>
</protein>
<keyword evidence="1" id="KW-0175">Coiled coil</keyword>
<dbReference type="InterPro" id="IPR000719">
    <property type="entry name" value="Prot_kinase_dom"/>
</dbReference>
<proteinExistence type="predicted"/>
<reference evidence="3 4" key="1">
    <citation type="submission" date="2024-04" db="EMBL/GenBank/DDBJ databases">
        <title>Tritrichomonas musculus Genome.</title>
        <authorList>
            <person name="Alves-Ferreira E."/>
            <person name="Grigg M."/>
            <person name="Lorenzi H."/>
            <person name="Galac M."/>
        </authorList>
    </citation>
    <scope>NUCLEOTIDE SEQUENCE [LARGE SCALE GENOMIC DNA]</scope>
    <source>
        <strain evidence="3 4">EAF2021</strain>
    </source>
</reference>
<evidence type="ECO:0000313" key="4">
    <source>
        <dbReference type="Proteomes" id="UP001470230"/>
    </source>
</evidence>